<sequence>MAREMEEKIKYKTSDNDTSKGYKLSRSVGRQEEKKCENGDVDAYAFKISSNVGGIVRIGLRAKEQCVLGCRQVPEEEAKEAEKDERERFKGPTSNLPRAVIRIYRRICSDDRLFPEVTTRVGAGTGNGDASPEEGEVRFIGRQPSDLDLPPSGKAWCTFRRWPRILKFQDKILKGYTHSNGTHGASEIPQEVLETRKRKKRVTGYTATCTAEPDIALTIVQSRGRHHPWLP</sequence>
<proteinExistence type="predicted"/>
<evidence type="ECO:0000313" key="3">
    <source>
        <dbReference type="Proteomes" id="UP000617340"/>
    </source>
</evidence>
<dbReference type="EMBL" id="JACSDZ010000009">
    <property type="protein sequence ID" value="KAF7395175.1"/>
    <property type="molecule type" value="Genomic_DNA"/>
</dbReference>
<organism evidence="2 3">
    <name type="scientific">Vespula germanica</name>
    <name type="common">German yellow jacket</name>
    <name type="synonym">Paravespula germanica</name>
    <dbReference type="NCBI Taxonomy" id="30212"/>
    <lineage>
        <taxon>Eukaryota</taxon>
        <taxon>Metazoa</taxon>
        <taxon>Ecdysozoa</taxon>
        <taxon>Arthropoda</taxon>
        <taxon>Hexapoda</taxon>
        <taxon>Insecta</taxon>
        <taxon>Pterygota</taxon>
        <taxon>Neoptera</taxon>
        <taxon>Endopterygota</taxon>
        <taxon>Hymenoptera</taxon>
        <taxon>Apocrita</taxon>
        <taxon>Aculeata</taxon>
        <taxon>Vespoidea</taxon>
        <taxon>Vespidae</taxon>
        <taxon>Vespinae</taxon>
        <taxon>Vespula</taxon>
    </lineage>
</organism>
<keyword evidence="3" id="KW-1185">Reference proteome</keyword>
<name>A0A834N3A1_VESGE</name>
<evidence type="ECO:0000313" key="2">
    <source>
        <dbReference type="EMBL" id="KAF7395175.1"/>
    </source>
</evidence>
<reference evidence="2" key="1">
    <citation type="journal article" date="2020" name="G3 (Bethesda)">
        <title>High-Quality Assemblies for Three Invasive Social Wasps from the &lt;i&gt;Vespula&lt;/i&gt; Genus.</title>
        <authorList>
            <person name="Harrop T.W.R."/>
            <person name="Guhlin J."/>
            <person name="McLaughlin G.M."/>
            <person name="Permina E."/>
            <person name="Stockwell P."/>
            <person name="Gilligan J."/>
            <person name="Le Lec M.F."/>
            <person name="Gruber M.A.M."/>
            <person name="Quinn O."/>
            <person name="Lovegrove M."/>
            <person name="Duncan E.J."/>
            <person name="Remnant E.J."/>
            <person name="Van Eeckhoven J."/>
            <person name="Graham B."/>
            <person name="Knapp R.A."/>
            <person name="Langford K.W."/>
            <person name="Kronenberg Z."/>
            <person name="Press M.O."/>
            <person name="Eacker S.M."/>
            <person name="Wilson-Rankin E.E."/>
            <person name="Purcell J."/>
            <person name="Lester P.J."/>
            <person name="Dearden P.K."/>
        </authorList>
    </citation>
    <scope>NUCLEOTIDE SEQUENCE</scope>
    <source>
        <strain evidence="2">Linc-1</strain>
    </source>
</reference>
<accession>A0A834N3A1</accession>
<dbReference type="AlphaFoldDB" id="A0A834N3A1"/>
<comment type="caution">
    <text evidence="2">The sequence shown here is derived from an EMBL/GenBank/DDBJ whole genome shotgun (WGS) entry which is preliminary data.</text>
</comment>
<feature type="region of interest" description="Disordered" evidence="1">
    <location>
        <begin position="1"/>
        <end position="26"/>
    </location>
</feature>
<gene>
    <name evidence="2" type="ORF">HZH68_009225</name>
</gene>
<dbReference type="Proteomes" id="UP000617340">
    <property type="component" value="Unassembled WGS sequence"/>
</dbReference>
<feature type="compositionally biased region" description="Basic and acidic residues" evidence="1">
    <location>
        <begin position="1"/>
        <end position="20"/>
    </location>
</feature>
<evidence type="ECO:0000256" key="1">
    <source>
        <dbReference type="SAM" id="MobiDB-lite"/>
    </source>
</evidence>
<protein>
    <submittedName>
        <fullName evidence="2">Uncharacterized protein</fullName>
    </submittedName>
</protein>